<accession>A0A438DMK0</accession>
<reference evidence="1 2" key="1">
    <citation type="journal article" date="2018" name="PLoS Genet.">
        <title>Population sequencing reveals clonal diversity and ancestral inbreeding in the grapevine cultivar Chardonnay.</title>
        <authorList>
            <person name="Roach M.J."/>
            <person name="Johnson D.L."/>
            <person name="Bohlmann J."/>
            <person name="van Vuuren H.J."/>
            <person name="Jones S.J."/>
            <person name="Pretorius I.S."/>
            <person name="Schmidt S.A."/>
            <person name="Borneman A.R."/>
        </authorList>
    </citation>
    <scope>NUCLEOTIDE SEQUENCE [LARGE SCALE GENOMIC DNA]</scope>
    <source>
        <strain evidence="2">cv. Chardonnay</strain>
        <tissue evidence="1">Leaf</tissue>
    </source>
</reference>
<dbReference type="EMBL" id="QGNW01001567">
    <property type="protein sequence ID" value="RVW36680.1"/>
    <property type="molecule type" value="Genomic_DNA"/>
</dbReference>
<proteinExistence type="predicted"/>
<comment type="caution">
    <text evidence="1">The sequence shown here is derived from an EMBL/GenBank/DDBJ whole genome shotgun (WGS) entry which is preliminary data.</text>
</comment>
<dbReference type="AlphaFoldDB" id="A0A438DMK0"/>
<name>A0A438DMK0_VITVI</name>
<evidence type="ECO:0000313" key="1">
    <source>
        <dbReference type="EMBL" id="RVW36680.1"/>
    </source>
</evidence>
<gene>
    <name evidence="1" type="ORF">CK203_104644</name>
</gene>
<evidence type="ECO:0000313" key="2">
    <source>
        <dbReference type="Proteomes" id="UP000288805"/>
    </source>
</evidence>
<protein>
    <submittedName>
        <fullName evidence="1">Uncharacterized protein</fullName>
    </submittedName>
</protein>
<dbReference type="Proteomes" id="UP000288805">
    <property type="component" value="Unassembled WGS sequence"/>
</dbReference>
<organism evidence="1 2">
    <name type="scientific">Vitis vinifera</name>
    <name type="common">Grape</name>
    <dbReference type="NCBI Taxonomy" id="29760"/>
    <lineage>
        <taxon>Eukaryota</taxon>
        <taxon>Viridiplantae</taxon>
        <taxon>Streptophyta</taxon>
        <taxon>Embryophyta</taxon>
        <taxon>Tracheophyta</taxon>
        <taxon>Spermatophyta</taxon>
        <taxon>Magnoliopsida</taxon>
        <taxon>eudicotyledons</taxon>
        <taxon>Gunneridae</taxon>
        <taxon>Pentapetalae</taxon>
        <taxon>rosids</taxon>
        <taxon>Vitales</taxon>
        <taxon>Vitaceae</taxon>
        <taxon>Viteae</taxon>
        <taxon>Vitis</taxon>
    </lineage>
</organism>
<sequence>MGGCCLLDHWDGAGPAGVCVDNGDSNKGLCRRWDEPRPVLGPSPDQRRPPLGWALGVLGWACYRLHGILPVGNKTGMGLEQLMIGLDLPMTGFLEHFEGLGFMDGAGGLFEVDLP</sequence>